<protein>
    <recommendedName>
        <fullName evidence="2">triphosphoribosyl-dephospho-CoA synthase</fullName>
        <ecNumber evidence="2">2.4.2.52</ecNumber>
    </recommendedName>
</protein>
<dbReference type="Proteomes" id="UP000006732">
    <property type="component" value="Chromosome"/>
</dbReference>
<keyword evidence="4" id="KW-0547">Nucleotide-binding</keyword>
<dbReference type="OrthoDB" id="114886at2"/>
<evidence type="ECO:0000256" key="2">
    <source>
        <dbReference type="ARBA" id="ARBA00012074"/>
    </source>
</evidence>
<organism evidence="6 7">
    <name type="scientific">Pelobacter propionicus (strain DSM 2379 / NBRC 103807 / OttBd1)</name>
    <dbReference type="NCBI Taxonomy" id="338966"/>
    <lineage>
        <taxon>Bacteria</taxon>
        <taxon>Pseudomonadati</taxon>
        <taxon>Thermodesulfobacteriota</taxon>
        <taxon>Desulfuromonadia</taxon>
        <taxon>Desulfuromonadales</taxon>
        <taxon>Desulfuromonadaceae</taxon>
        <taxon>Pelobacter</taxon>
    </lineage>
</organism>
<evidence type="ECO:0000313" key="6">
    <source>
        <dbReference type="EMBL" id="ABK98083.1"/>
    </source>
</evidence>
<dbReference type="KEGG" id="ppd:Ppro_0451"/>
<evidence type="ECO:0000256" key="5">
    <source>
        <dbReference type="ARBA" id="ARBA00022840"/>
    </source>
</evidence>
<dbReference type="Pfam" id="PF01874">
    <property type="entry name" value="CitG"/>
    <property type="match status" value="1"/>
</dbReference>
<comment type="catalytic activity">
    <reaction evidence="1">
        <text>3'-dephospho-CoA + ATP = 2'-(5''-triphospho-alpha-D-ribosyl)-3'-dephospho-CoA + adenine</text>
        <dbReference type="Rhea" id="RHEA:15117"/>
        <dbReference type="ChEBI" id="CHEBI:16708"/>
        <dbReference type="ChEBI" id="CHEBI:30616"/>
        <dbReference type="ChEBI" id="CHEBI:57328"/>
        <dbReference type="ChEBI" id="CHEBI:61378"/>
        <dbReference type="EC" id="2.4.2.52"/>
    </reaction>
</comment>
<keyword evidence="7" id="KW-1185">Reference proteome</keyword>
<dbReference type="PANTHER" id="PTHR30201">
    <property type="entry name" value="TRIPHOSPHORIBOSYL-DEPHOSPHO-COA SYNTHASE"/>
    <property type="match status" value="1"/>
</dbReference>
<dbReference type="RefSeq" id="WP_011734397.1">
    <property type="nucleotide sequence ID" value="NC_008609.1"/>
</dbReference>
<reference evidence="6 7" key="1">
    <citation type="submission" date="2006-10" db="EMBL/GenBank/DDBJ databases">
        <title>Complete sequence of chromosome of Pelobacter propionicus DSM 2379.</title>
        <authorList>
            <consortium name="US DOE Joint Genome Institute"/>
            <person name="Copeland A."/>
            <person name="Lucas S."/>
            <person name="Lapidus A."/>
            <person name="Barry K."/>
            <person name="Detter J.C."/>
            <person name="Glavina del Rio T."/>
            <person name="Hammon N."/>
            <person name="Israni S."/>
            <person name="Dalin E."/>
            <person name="Tice H."/>
            <person name="Pitluck S."/>
            <person name="Saunders E."/>
            <person name="Brettin T."/>
            <person name="Bruce D."/>
            <person name="Han C."/>
            <person name="Tapia R."/>
            <person name="Schmutz J."/>
            <person name="Larimer F."/>
            <person name="Land M."/>
            <person name="Hauser L."/>
            <person name="Kyrpides N."/>
            <person name="Kim E."/>
            <person name="Lovley D."/>
            <person name="Richardson P."/>
        </authorList>
    </citation>
    <scope>NUCLEOTIDE SEQUENCE [LARGE SCALE GENOMIC DNA]</scope>
    <source>
        <strain evidence="7">DSM 2379 / NBRC 103807 / OttBd1</strain>
    </source>
</reference>
<dbReference type="HOGENOM" id="CLU_056179_1_0_7"/>
<evidence type="ECO:0000256" key="1">
    <source>
        <dbReference type="ARBA" id="ARBA00001210"/>
    </source>
</evidence>
<dbReference type="GO" id="GO:0046917">
    <property type="term" value="F:triphosphoribosyl-dephospho-CoA synthase activity"/>
    <property type="evidence" value="ECO:0007669"/>
    <property type="project" value="UniProtKB-EC"/>
</dbReference>
<dbReference type="EMBL" id="CP000482">
    <property type="protein sequence ID" value="ABK98083.1"/>
    <property type="molecule type" value="Genomic_DNA"/>
</dbReference>
<dbReference type="GO" id="GO:0051191">
    <property type="term" value="P:prosthetic group biosynthetic process"/>
    <property type="evidence" value="ECO:0007669"/>
    <property type="project" value="TreeGrafter"/>
</dbReference>
<dbReference type="GO" id="GO:0005524">
    <property type="term" value="F:ATP binding"/>
    <property type="evidence" value="ECO:0007669"/>
    <property type="project" value="UniProtKB-KW"/>
</dbReference>
<accession>A1AL63</accession>
<evidence type="ECO:0000256" key="4">
    <source>
        <dbReference type="ARBA" id="ARBA00022741"/>
    </source>
</evidence>
<dbReference type="PANTHER" id="PTHR30201:SF2">
    <property type="entry name" value="2-(5''-TRIPHOSPHORIBOSYL)-3'-DEPHOSPHOCOENZYME-A SYNTHASE"/>
    <property type="match status" value="1"/>
</dbReference>
<gene>
    <name evidence="6" type="ordered locus">Ppro_0451</name>
</gene>
<sequence>MSSSHQREVGRLVESLVRGAALELYLTPKPGLVDLADSGSHSDLSLSTMERSIHSIADYLLELFRSLSCGERFEHQVAIAKRAERNMLQARGTNTHRGYLFLSGLLLIAHWHTRSPGERSLRVTITSLADDFFNSYGGKSTHGRQVRQRYRAGGIVREALAGFPSLFVTALPAFRSSMERCSCFRSASFAMLAQLMQAVEDTTTLHRGGPFALSRIRRDGRVLERIISTGGDYVSFLAGLNRIYILKGITMGGVADLLGLSYGYLLFRNEITLADETAHIASGTVCHLDELSPLIRTRPDSAAWFSGSPAAGLQYQVPPNSLYEEAIFEALQAVRCTAW</sequence>
<dbReference type="Gene3D" id="1.10.4200.10">
    <property type="entry name" value="Triphosphoribosyl-dephospho-CoA protein"/>
    <property type="match status" value="2"/>
</dbReference>
<evidence type="ECO:0000256" key="3">
    <source>
        <dbReference type="ARBA" id="ARBA00022679"/>
    </source>
</evidence>
<proteinExistence type="predicted"/>
<dbReference type="eggNOG" id="COG1767">
    <property type="taxonomic scope" value="Bacteria"/>
</dbReference>
<evidence type="ECO:0000313" key="7">
    <source>
        <dbReference type="Proteomes" id="UP000006732"/>
    </source>
</evidence>
<dbReference type="InterPro" id="IPR002736">
    <property type="entry name" value="CitG"/>
</dbReference>
<dbReference type="AlphaFoldDB" id="A1AL63"/>
<dbReference type="STRING" id="338966.Ppro_0451"/>
<keyword evidence="5" id="KW-0067">ATP-binding</keyword>
<dbReference type="EC" id="2.4.2.52" evidence="2"/>
<name>A1AL63_PELPD</name>
<keyword evidence="3" id="KW-0808">Transferase</keyword>